<evidence type="ECO:0000313" key="5">
    <source>
        <dbReference type="EMBL" id="NVO57038.1"/>
    </source>
</evidence>
<dbReference type="PROSITE" id="PS51118">
    <property type="entry name" value="HTH_HXLR"/>
    <property type="match status" value="1"/>
</dbReference>
<dbReference type="InterPro" id="IPR036390">
    <property type="entry name" value="WH_DNA-bd_sf"/>
</dbReference>
<dbReference type="InterPro" id="IPR036388">
    <property type="entry name" value="WH-like_DNA-bd_sf"/>
</dbReference>
<dbReference type="Pfam" id="PF01638">
    <property type="entry name" value="HxlR"/>
    <property type="match status" value="1"/>
</dbReference>
<gene>
    <name evidence="5" type="ORF">HW561_14680</name>
</gene>
<dbReference type="PANTHER" id="PTHR33204:SF37">
    <property type="entry name" value="HTH-TYPE TRANSCRIPTIONAL REGULATOR YODB"/>
    <property type="match status" value="1"/>
</dbReference>
<reference evidence="5 6" key="1">
    <citation type="submission" date="2020-06" db="EMBL/GenBank/DDBJ databases">
        <authorList>
            <person name="Cao W.R."/>
        </authorList>
    </citation>
    <scope>NUCLEOTIDE SEQUENCE [LARGE SCALE GENOMIC DNA]</scope>
    <source>
        <strain evidence="5 6">B1Z28</strain>
    </source>
</reference>
<keyword evidence="6" id="KW-1185">Reference proteome</keyword>
<dbReference type="Proteomes" id="UP000630805">
    <property type="component" value="Unassembled WGS sequence"/>
</dbReference>
<comment type="caution">
    <text evidence="5">The sequence shown here is derived from an EMBL/GenBank/DDBJ whole genome shotgun (WGS) entry which is preliminary data.</text>
</comment>
<dbReference type="InterPro" id="IPR002577">
    <property type="entry name" value="HTH_HxlR"/>
</dbReference>
<keyword evidence="2" id="KW-0238">DNA-binding</keyword>
<proteinExistence type="predicted"/>
<evidence type="ECO:0000256" key="1">
    <source>
        <dbReference type="ARBA" id="ARBA00023015"/>
    </source>
</evidence>
<keyword evidence="3" id="KW-0804">Transcription</keyword>
<feature type="domain" description="HTH hxlR-type" evidence="4">
    <location>
        <begin position="18"/>
        <end position="116"/>
    </location>
</feature>
<evidence type="ECO:0000259" key="4">
    <source>
        <dbReference type="PROSITE" id="PS51118"/>
    </source>
</evidence>
<dbReference type="EMBL" id="JABXWT010000008">
    <property type="protein sequence ID" value="NVO57038.1"/>
    <property type="molecule type" value="Genomic_DNA"/>
</dbReference>
<protein>
    <submittedName>
        <fullName evidence="5">Helix-turn-helix transcriptional regulator</fullName>
    </submittedName>
</protein>
<accession>A0ABX2PS88</accession>
<evidence type="ECO:0000313" key="6">
    <source>
        <dbReference type="Proteomes" id="UP000630805"/>
    </source>
</evidence>
<evidence type="ECO:0000256" key="3">
    <source>
        <dbReference type="ARBA" id="ARBA00023163"/>
    </source>
</evidence>
<dbReference type="SUPFAM" id="SSF46785">
    <property type="entry name" value="Winged helix' DNA-binding domain"/>
    <property type="match status" value="1"/>
</dbReference>
<name>A0ABX2PS88_9RHOB</name>
<organism evidence="5 6">
    <name type="scientific">Ruegeria haliotis</name>
    <dbReference type="NCBI Taxonomy" id="2747601"/>
    <lineage>
        <taxon>Bacteria</taxon>
        <taxon>Pseudomonadati</taxon>
        <taxon>Pseudomonadota</taxon>
        <taxon>Alphaproteobacteria</taxon>
        <taxon>Rhodobacterales</taxon>
        <taxon>Roseobacteraceae</taxon>
        <taxon>Ruegeria</taxon>
    </lineage>
</organism>
<dbReference type="PANTHER" id="PTHR33204">
    <property type="entry name" value="TRANSCRIPTIONAL REGULATOR, MARR FAMILY"/>
    <property type="match status" value="1"/>
</dbReference>
<sequence length="118" mass="13508">MGLSRMLDVKPDPYVALCPSRKIIEVIGDKWSLLVIPLLIDGPKRNAELLRLIEGISQKMLTQTLKRLEEYNLVARRDYGEIPPRVDYRLTPLGQSLADVIGQLDNWVIKNFEELLHA</sequence>
<dbReference type="Gene3D" id="1.10.10.10">
    <property type="entry name" value="Winged helix-like DNA-binding domain superfamily/Winged helix DNA-binding domain"/>
    <property type="match status" value="1"/>
</dbReference>
<keyword evidence="1" id="KW-0805">Transcription regulation</keyword>
<evidence type="ECO:0000256" key="2">
    <source>
        <dbReference type="ARBA" id="ARBA00023125"/>
    </source>
</evidence>